<organism evidence="1 2">
    <name type="scientific">Nyctereutes procyonoides</name>
    <name type="common">Raccoon dog</name>
    <name type="synonym">Canis procyonoides</name>
    <dbReference type="NCBI Taxonomy" id="34880"/>
    <lineage>
        <taxon>Eukaryota</taxon>
        <taxon>Metazoa</taxon>
        <taxon>Chordata</taxon>
        <taxon>Craniata</taxon>
        <taxon>Vertebrata</taxon>
        <taxon>Euteleostomi</taxon>
        <taxon>Mammalia</taxon>
        <taxon>Eutheria</taxon>
        <taxon>Laurasiatheria</taxon>
        <taxon>Carnivora</taxon>
        <taxon>Caniformia</taxon>
        <taxon>Canidae</taxon>
        <taxon>Nyctereutes</taxon>
    </lineage>
</organism>
<evidence type="ECO:0000313" key="1">
    <source>
        <dbReference type="EMBL" id="CAD7676814.1"/>
    </source>
</evidence>
<keyword evidence="2" id="KW-1185">Reference proteome</keyword>
<name>A0A811YIT5_NYCPR</name>
<dbReference type="Proteomes" id="UP000645828">
    <property type="component" value="Unassembled WGS sequence"/>
</dbReference>
<evidence type="ECO:0000313" key="2">
    <source>
        <dbReference type="Proteomes" id="UP000645828"/>
    </source>
</evidence>
<dbReference type="InterPro" id="IPR039370">
    <property type="entry name" value="BTF3"/>
</dbReference>
<reference evidence="1" key="1">
    <citation type="submission" date="2020-12" db="EMBL/GenBank/DDBJ databases">
        <authorList>
            <consortium name="Molecular Ecology Group"/>
        </authorList>
    </citation>
    <scope>NUCLEOTIDE SEQUENCE</scope>
    <source>
        <strain evidence="1">TBG_1078</strain>
    </source>
</reference>
<sequence>MNPEKLARLQALVHIGGKGTAHRKKVHRTAIADDKKLQFSLKKLGINSISGIEELWPHNLWMQKHLLLLERMMMMKHIL</sequence>
<proteinExistence type="predicted"/>
<dbReference type="EMBL" id="CAJHUB010000678">
    <property type="protein sequence ID" value="CAD7676814.1"/>
    <property type="molecule type" value="Genomic_DNA"/>
</dbReference>
<gene>
    <name evidence="1" type="ORF">NYPRO_LOCUS9609</name>
</gene>
<comment type="caution">
    <text evidence="1">The sequence shown here is derived from an EMBL/GenBank/DDBJ whole genome shotgun (WGS) entry which is preliminary data.</text>
</comment>
<accession>A0A811YIT5</accession>
<protein>
    <submittedName>
        <fullName evidence="1">(raccoon dog) hypothetical protein</fullName>
    </submittedName>
</protein>
<dbReference type="AlphaFoldDB" id="A0A811YIT5"/>
<dbReference type="PANTHER" id="PTHR10351">
    <property type="entry name" value="TRANSCRIPTION FACTOR BTF3 FAMILY MEMBER"/>
    <property type="match status" value="1"/>
</dbReference>